<dbReference type="Proteomes" id="UP000790787">
    <property type="component" value="Chromosome 17"/>
</dbReference>
<protein>
    <submittedName>
        <fullName evidence="2">Uncharacterized protein LOC142172118</fullName>
    </submittedName>
</protein>
<accession>A0AC58T429</accession>
<organism evidence="1 2">
    <name type="scientific">Nicotiana tabacum</name>
    <name type="common">Common tobacco</name>
    <dbReference type="NCBI Taxonomy" id="4097"/>
    <lineage>
        <taxon>Eukaryota</taxon>
        <taxon>Viridiplantae</taxon>
        <taxon>Streptophyta</taxon>
        <taxon>Embryophyta</taxon>
        <taxon>Tracheophyta</taxon>
        <taxon>Spermatophyta</taxon>
        <taxon>Magnoliopsida</taxon>
        <taxon>eudicotyledons</taxon>
        <taxon>Gunneridae</taxon>
        <taxon>Pentapetalae</taxon>
        <taxon>asterids</taxon>
        <taxon>lamiids</taxon>
        <taxon>Solanales</taxon>
        <taxon>Solanaceae</taxon>
        <taxon>Nicotianoideae</taxon>
        <taxon>Nicotianeae</taxon>
        <taxon>Nicotiana</taxon>
    </lineage>
</organism>
<keyword evidence="1" id="KW-1185">Reference proteome</keyword>
<gene>
    <name evidence="2" type="primary">LOC142172118</name>
</gene>
<sequence>MRNHENRPTGSTPFLEVNEVYFHYSKHEKGRGPVHGRGRGQGRNFSGVNHPPKKNNHQKWKGPRANGSEIECYCCGGKEHWANICRIPKHLVELYQASLKDKAPEANFVYDNEFDITYLDVADFFEHHDGKINHSIGDGSMVKDD</sequence>
<proteinExistence type="predicted"/>
<dbReference type="RefSeq" id="XP_075091994.1">
    <property type="nucleotide sequence ID" value="XM_075235893.1"/>
</dbReference>
<reference evidence="2" key="2">
    <citation type="submission" date="2025-08" db="UniProtKB">
        <authorList>
            <consortium name="RefSeq"/>
        </authorList>
    </citation>
    <scope>IDENTIFICATION</scope>
    <source>
        <tissue evidence="2">Leaf</tissue>
    </source>
</reference>
<reference evidence="1" key="1">
    <citation type="journal article" date="2014" name="Nat. Commun.">
        <title>The tobacco genome sequence and its comparison with those of tomato and potato.</title>
        <authorList>
            <person name="Sierro N."/>
            <person name="Battey J.N."/>
            <person name="Ouadi S."/>
            <person name="Bakaher N."/>
            <person name="Bovet L."/>
            <person name="Willig A."/>
            <person name="Goepfert S."/>
            <person name="Peitsch M.C."/>
            <person name="Ivanov N.V."/>
        </authorList>
    </citation>
    <scope>NUCLEOTIDE SEQUENCE [LARGE SCALE GENOMIC DNA]</scope>
</reference>
<evidence type="ECO:0000313" key="1">
    <source>
        <dbReference type="Proteomes" id="UP000790787"/>
    </source>
</evidence>
<evidence type="ECO:0000313" key="2">
    <source>
        <dbReference type="RefSeq" id="XP_075091994.1"/>
    </source>
</evidence>
<name>A0AC58T429_TOBAC</name>